<proteinExistence type="predicted"/>
<feature type="non-terminal residue" evidence="3">
    <location>
        <position position="181"/>
    </location>
</feature>
<reference evidence="3" key="1">
    <citation type="submission" date="2018-05" db="EMBL/GenBank/DDBJ databases">
        <authorList>
            <person name="Lanie J.A."/>
            <person name="Ng W.-L."/>
            <person name="Kazmierczak K.M."/>
            <person name="Andrzejewski T.M."/>
            <person name="Davidsen T.M."/>
            <person name="Wayne K.J."/>
            <person name="Tettelin H."/>
            <person name="Glass J.I."/>
            <person name="Rusch D."/>
            <person name="Podicherti R."/>
            <person name="Tsui H.-C.T."/>
            <person name="Winkler M.E."/>
        </authorList>
    </citation>
    <scope>NUCLEOTIDE SEQUENCE</scope>
</reference>
<feature type="domain" description="NusB/RsmB/TIM44" evidence="2">
    <location>
        <begin position="9"/>
        <end position="129"/>
    </location>
</feature>
<dbReference type="InterPro" id="IPR035926">
    <property type="entry name" value="NusB-like_sf"/>
</dbReference>
<protein>
    <recommendedName>
        <fullName evidence="2">NusB/RsmB/TIM44 domain-containing protein</fullName>
    </recommendedName>
</protein>
<keyword evidence="1" id="KW-0694">RNA-binding</keyword>
<dbReference type="SUPFAM" id="SSF48013">
    <property type="entry name" value="NusB-like"/>
    <property type="match status" value="1"/>
</dbReference>
<dbReference type="InterPro" id="IPR006027">
    <property type="entry name" value="NusB_RsmB_TIM44"/>
</dbReference>
<evidence type="ECO:0000313" key="3">
    <source>
        <dbReference type="EMBL" id="SVE40981.1"/>
    </source>
</evidence>
<name>A0A383D9D6_9ZZZZ</name>
<gene>
    <name evidence="3" type="ORF">METZ01_LOCUS493835</name>
</gene>
<sequence>MYQTNPSISRALAHHVFVRIVEDGAYADRALDAALNQAEIDSRDASLTTELVYGVLRQARYLDFIIGELITRPLNQVDRIVRIALRMGVYEILFLRTPDYSAVDQAVALMGRHKARRGFVNGVLRTLLRKRDADELPEPSAEALGGTLVAAAIRYSIPTWLLQTLGETLGEDEALAWAEAQ</sequence>
<dbReference type="GO" id="GO:0003723">
    <property type="term" value="F:RNA binding"/>
    <property type="evidence" value="ECO:0007669"/>
    <property type="project" value="UniProtKB-KW"/>
</dbReference>
<dbReference type="GO" id="GO:0006355">
    <property type="term" value="P:regulation of DNA-templated transcription"/>
    <property type="evidence" value="ECO:0007669"/>
    <property type="project" value="InterPro"/>
</dbReference>
<dbReference type="Pfam" id="PF01029">
    <property type="entry name" value="NusB"/>
    <property type="match status" value="1"/>
</dbReference>
<dbReference type="Gene3D" id="1.10.940.10">
    <property type="entry name" value="NusB-like"/>
    <property type="match status" value="1"/>
</dbReference>
<evidence type="ECO:0000256" key="1">
    <source>
        <dbReference type="ARBA" id="ARBA00022884"/>
    </source>
</evidence>
<evidence type="ECO:0000259" key="2">
    <source>
        <dbReference type="Pfam" id="PF01029"/>
    </source>
</evidence>
<dbReference type="EMBL" id="UINC01215343">
    <property type="protein sequence ID" value="SVE40981.1"/>
    <property type="molecule type" value="Genomic_DNA"/>
</dbReference>
<organism evidence="3">
    <name type="scientific">marine metagenome</name>
    <dbReference type="NCBI Taxonomy" id="408172"/>
    <lineage>
        <taxon>unclassified sequences</taxon>
        <taxon>metagenomes</taxon>
        <taxon>ecological metagenomes</taxon>
    </lineage>
</organism>
<dbReference type="AlphaFoldDB" id="A0A383D9D6"/>
<accession>A0A383D9D6</accession>